<dbReference type="AlphaFoldDB" id="A0A0V8JH44"/>
<sequence>MNQKELKLIKQKIEDYRRFIYVLLATGTFLYIGVLIGQGEKTFVQLMFMSGVDVVLLLVAFYFAYRAKKLKKKIKDELSS</sequence>
<dbReference type="Proteomes" id="UP000053681">
    <property type="component" value="Unassembled WGS sequence"/>
</dbReference>
<accession>A0A0V8JH44</accession>
<evidence type="ECO:0000313" key="3">
    <source>
        <dbReference type="Proteomes" id="UP000053681"/>
    </source>
</evidence>
<evidence type="ECO:0008006" key="4">
    <source>
        <dbReference type="Google" id="ProtNLM"/>
    </source>
</evidence>
<name>A0A0V8JH44_9BACI</name>
<protein>
    <recommendedName>
        <fullName evidence="4">YrhC-like protein</fullName>
    </recommendedName>
</protein>
<dbReference type="Pfam" id="PF14143">
    <property type="entry name" value="YrhC"/>
    <property type="match status" value="1"/>
</dbReference>
<dbReference type="InterPro" id="IPR025418">
    <property type="entry name" value="YrhC-like"/>
</dbReference>
<keyword evidence="1" id="KW-1133">Transmembrane helix</keyword>
<comment type="caution">
    <text evidence="2">The sequence shown here is derived from an EMBL/GenBank/DDBJ whole genome shotgun (WGS) entry which is preliminary data.</text>
</comment>
<evidence type="ECO:0000313" key="2">
    <source>
        <dbReference type="EMBL" id="KSU86373.1"/>
    </source>
</evidence>
<feature type="transmembrane region" description="Helical" evidence="1">
    <location>
        <begin position="43"/>
        <end position="65"/>
    </location>
</feature>
<dbReference type="EMBL" id="LNQP01000090">
    <property type="protein sequence ID" value="KSU86373.1"/>
    <property type="molecule type" value="Genomic_DNA"/>
</dbReference>
<keyword evidence="1" id="KW-0472">Membrane</keyword>
<organism evidence="2 3">
    <name type="scientific">Priestia veravalensis</name>
    <dbReference type="NCBI Taxonomy" id="1414648"/>
    <lineage>
        <taxon>Bacteria</taxon>
        <taxon>Bacillati</taxon>
        <taxon>Bacillota</taxon>
        <taxon>Bacilli</taxon>
        <taxon>Bacillales</taxon>
        <taxon>Bacillaceae</taxon>
        <taxon>Priestia</taxon>
    </lineage>
</organism>
<dbReference type="RefSeq" id="WP_025911689.1">
    <property type="nucleotide sequence ID" value="NZ_KQ758704.1"/>
</dbReference>
<feature type="transmembrane region" description="Helical" evidence="1">
    <location>
        <begin position="20"/>
        <end position="37"/>
    </location>
</feature>
<evidence type="ECO:0000256" key="1">
    <source>
        <dbReference type="SAM" id="Phobius"/>
    </source>
</evidence>
<reference evidence="2 3" key="1">
    <citation type="submission" date="2015-11" db="EMBL/GenBank/DDBJ databases">
        <title>Bacillus caseinolyticus sp nov.</title>
        <authorList>
            <person name="Dastager S.G."/>
            <person name="Mawlankar R."/>
        </authorList>
    </citation>
    <scope>NUCLEOTIDE SEQUENCE [LARGE SCALE GENOMIC DNA]</scope>
    <source>
        <strain evidence="2 3">SGD-V-76</strain>
    </source>
</reference>
<keyword evidence="1" id="KW-0812">Transmembrane</keyword>
<keyword evidence="3" id="KW-1185">Reference proteome</keyword>
<proteinExistence type="predicted"/>
<gene>
    <name evidence="2" type="ORF">AS180_18995</name>
</gene>